<dbReference type="InterPro" id="IPR036291">
    <property type="entry name" value="NAD(P)-bd_dom_sf"/>
</dbReference>
<evidence type="ECO:0000256" key="1">
    <source>
        <dbReference type="ARBA" id="ARBA00005005"/>
    </source>
</evidence>
<keyword evidence="3" id="KW-0442">Lipid degradation</keyword>
<dbReference type="InterPro" id="IPR006108">
    <property type="entry name" value="3HC_DH_C"/>
</dbReference>
<feature type="domain" description="3-hydroxyacyl-CoA dehydrogenase NAD binding" evidence="9">
    <location>
        <begin position="5"/>
        <end position="197"/>
    </location>
</feature>
<evidence type="ECO:0000313" key="11">
    <source>
        <dbReference type="Proteomes" id="UP000004664"/>
    </source>
</evidence>
<dbReference type="InterPro" id="IPR006176">
    <property type="entry name" value="3-OHacyl-CoA_DH_NAD-bd"/>
</dbReference>
<dbReference type="EMBL" id="JH109153">
    <property type="protein sequence ID" value="EGW20772.1"/>
    <property type="molecule type" value="Genomic_DNA"/>
</dbReference>
<reference evidence="10 11" key="1">
    <citation type="submission" date="2011-06" db="EMBL/GenBank/DDBJ databases">
        <title>Genomic sequence of Methylobacter tundripaludum SV96.</title>
        <authorList>
            <consortium name="US DOE Joint Genome Institute"/>
            <person name="Lucas S."/>
            <person name="Han J."/>
            <person name="Lapidus A."/>
            <person name="Cheng J.-F."/>
            <person name="Goodwin L."/>
            <person name="Pitluck S."/>
            <person name="Held B."/>
            <person name="Detter J.C."/>
            <person name="Han C."/>
            <person name="Tapia R."/>
            <person name="Land M."/>
            <person name="Hauser L."/>
            <person name="Kyrpides N."/>
            <person name="Ivanova N."/>
            <person name="Ovchinnikova G."/>
            <person name="Pagani I."/>
            <person name="Klotz M.G."/>
            <person name="Dispirito A.A."/>
            <person name="Murrell J.C."/>
            <person name="Dunfield P."/>
            <person name="Kalyuzhnaya M.G."/>
            <person name="Svenning M."/>
            <person name="Trotsenko Y.A."/>
            <person name="Stein L.Y."/>
            <person name="Woyke T."/>
        </authorList>
    </citation>
    <scope>NUCLEOTIDE SEQUENCE [LARGE SCALE GENOMIC DNA]</scope>
    <source>
        <strain evidence="11">ATCC BAA-1195 / DSM 17260 / SV96</strain>
    </source>
</reference>
<dbReference type="AlphaFoldDB" id="G3J0Q0"/>
<evidence type="ECO:0000256" key="5">
    <source>
        <dbReference type="ARBA" id="ARBA00023027"/>
    </source>
</evidence>
<keyword evidence="6" id="KW-0443">Lipid metabolism</keyword>
<evidence type="ECO:0000259" key="9">
    <source>
        <dbReference type="Pfam" id="PF02737"/>
    </source>
</evidence>
<name>G3J0Q0_METTV</name>
<gene>
    <name evidence="10" type="ORF">Mettu_3921</name>
</gene>
<dbReference type="GO" id="GO:0070403">
    <property type="term" value="F:NAD+ binding"/>
    <property type="evidence" value="ECO:0007669"/>
    <property type="project" value="InterPro"/>
</dbReference>
<dbReference type="UniPathway" id="UPA00659"/>
<proteinExistence type="predicted"/>
<dbReference type="SUPFAM" id="SSF52096">
    <property type="entry name" value="ClpP/crotonase"/>
    <property type="match status" value="1"/>
</dbReference>
<dbReference type="OrthoDB" id="5389341at2"/>
<sequence>MDIKKVAVIGAGVMGAGIAAHIANAGIPVYLLDIVPTLRPGSGQSGVDNRNSIAESAIAKLLKAEPAAFMHKNYARLVTPGNIEDHLDWVGDVDWVIEAVLENPAIKQELYRKLDNICGPDTLISSNTSTLPLKLLARDMPDSFKQRFMITHFFNPPRYMRLLELVSGAATRPELVAAVSRFADTHLGKDSVICKDTPGFIGNRIGIYWLQCGLLEAIKLGLTVEQADAVMSAPFGIPKTGIFGLLDLVGLDLIPHILGGMKLALPKEDAFHQVNFLPELVQTMIADGYTGRKGKGGFYRLNETGGKRVKESINLQTGGYQPSEKFALPEVAKTQDELRVFLSGDDALCRFAWQVLSNTLVYSASLIPEIADDIVAVDTAMRLGYNWKFGPFELLDRIGVDWFVDRLLAKNRDVPPLLASRHRLYKIDSGKRSFVDLSGNYQTVRRTDGVLLLADIKLSAPAILENPSASLWDIGDGVACLEFHSKMNTLDMDSLTLVRQSVEKVKTDFSALVIHNDADNFSAGANLTLLVQAIHSQDWPAVGQLIKQGQQTYKALKYAPFPVVGAPSGLALGGGCEILLHCDAIQAHAELYIGLVEVGVGLVPGWGGCKEYLRRWLEFARRPGGPMPGIAQAFETIGMAKVSKSAAEAKEMLFLSTTDGITMNKDRLLADAKSKALRLVPGYMPPKSSSYQLPGASARAAMDVAINNLKMAGKITDYDVEISQQLADVLSGGQCDITEPLTEDGLLNLELNAFLHLVQQPGTLARLEHLLKTGKPLRN</sequence>
<dbReference type="Pfam" id="PF02737">
    <property type="entry name" value="3HCDH_N"/>
    <property type="match status" value="1"/>
</dbReference>
<dbReference type="RefSeq" id="WP_006893153.1">
    <property type="nucleotide sequence ID" value="NZ_JH109153.1"/>
</dbReference>
<organism evidence="10 11">
    <name type="scientific">Methylobacter tundripaludum (strain ATCC BAA-1195 / DSM 17260 / SV96)</name>
    <dbReference type="NCBI Taxonomy" id="697282"/>
    <lineage>
        <taxon>Bacteria</taxon>
        <taxon>Pseudomonadati</taxon>
        <taxon>Pseudomonadota</taxon>
        <taxon>Gammaproteobacteria</taxon>
        <taxon>Methylococcales</taxon>
        <taxon>Methylococcaceae</taxon>
        <taxon>Methylobacter</taxon>
    </lineage>
</organism>
<dbReference type="SUPFAM" id="SSF51735">
    <property type="entry name" value="NAD(P)-binding Rossmann-fold domains"/>
    <property type="match status" value="1"/>
</dbReference>
<dbReference type="PANTHER" id="PTHR48075">
    <property type="entry name" value="3-HYDROXYACYL-COA DEHYDROGENASE FAMILY PROTEIN"/>
    <property type="match status" value="1"/>
</dbReference>
<dbReference type="InterPro" id="IPR029045">
    <property type="entry name" value="ClpP/crotonase-like_dom_sf"/>
</dbReference>
<dbReference type="PANTHER" id="PTHR48075:SF7">
    <property type="entry name" value="3-HYDROXYACYL-COA DEHYDROGENASE-RELATED"/>
    <property type="match status" value="1"/>
</dbReference>
<evidence type="ECO:0000256" key="7">
    <source>
        <dbReference type="ARBA" id="ARBA00049556"/>
    </source>
</evidence>
<dbReference type="Gene3D" id="3.90.226.10">
    <property type="entry name" value="2-enoyl-CoA Hydratase, Chain A, domain 1"/>
    <property type="match status" value="1"/>
</dbReference>
<dbReference type="Gene3D" id="1.10.1040.50">
    <property type="match status" value="1"/>
</dbReference>
<keyword evidence="2" id="KW-0276">Fatty acid metabolism</keyword>
<feature type="domain" description="3-hydroxyacyl-CoA dehydrogenase C-terminal" evidence="8">
    <location>
        <begin position="199"/>
        <end position="300"/>
    </location>
</feature>
<dbReference type="HOGENOM" id="CLU_010448_0_0_6"/>
<evidence type="ECO:0000259" key="8">
    <source>
        <dbReference type="Pfam" id="PF00725"/>
    </source>
</evidence>
<dbReference type="GO" id="GO:0003857">
    <property type="term" value="F:(3S)-3-hydroxyacyl-CoA dehydrogenase (NAD+) activity"/>
    <property type="evidence" value="ECO:0007669"/>
    <property type="project" value="UniProtKB-EC"/>
</dbReference>
<dbReference type="Proteomes" id="UP000004664">
    <property type="component" value="Unassembled WGS sequence"/>
</dbReference>
<feature type="domain" description="3-hydroxyacyl-CoA dehydrogenase C-terminal" evidence="8">
    <location>
        <begin position="373"/>
        <end position="403"/>
    </location>
</feature>
<accession>G3J0Q0</accession>
<protein>
    <submittedName>
        <fullName evidence="10">3-hydroxyacyl-CoA dehydrogenase, NAD-binding protein</fullName>
    </submittedName>
</protein>
<dbReference type="Pfam" id="PF00725">
    <property type="entry name" value="3HCDH"/>
    <property type="match status" value="2"/>
</dbReference>
<dbReference type="SUPFAM" id="SSF48179">
    <property type="entry name" value="6-phosphogluconate dehydrogenase C-terminal domain-like"/>
    <property type="match status" value="2"/>
</dbReference>
<dbReference type="InterPro" id="IPR001753">
    <property type="entry name" value="Enoyl-CoA_hydra/iso"/>
</dbReference>
<dbReference type="eggNOG" id="COG1024">
    <property type="taxonomic scope" value="Bacteria"/>
</dbReference>
<keyword evidence="4" id="KW-0560">Oxidoreductase</keyword>
<keyword evidence="11" id="KW-1185">Reference proteome</keyword>
<evidence type="ECO:0000256" key="4">
    <source>
        <dbReference type="ARBA" id="ARBA00023002"/>
    </source>
</evidence>
<dbReference type="Gene3D" id="3.40.50.720">
    <property type="entry name" value="NAD(P)-binding Rossmann-like Domain"/>
    <property type="match status" value="1"/>
</dbReference>
<evidence type="ECO:0000256" key="3">
    <source>
        <dbReference type="ARBA" id="ARBA00022963"/>
    </source>
</evidence>
<comment type="catalytic activity">
    <reaction evidence="7">
        <text>a (3S)-3-hydroxyacyl-CoA + NAD(+) = a 3-oxoacyl-CoA + NADH + H(+)</text>
        <dbReference type="Rhea" id="RHEA:22432"/>
        <dbReference type="ChEBI" id="CHEBI:15378"/>
        <dbReference type="ChEBI" id="CHEBI:57318"/>
        <dbReference type="ChEBI" id="CHEBI:57540"/>
        <dbReference type="ChEBI" id="CHEBI:57945"/>
        <dbReference type="ChEBI" id="CHEBI:90726"/>
        <dbReference type="EC" id="1.1.1.35"/>
    </reaction>
</comment>
<dbReference type="CDD" id="cd06558">
    <property type="entry name" value="crotonase-like"/>
    <property type="match status" value="1"/>
</dbReference>
<dbReference type="Pfam" id="PF00378">
    <property type="entry name" value="ECH_1"/>
    <property type="match status" value="1"/>
</dbReference>
<evidence type="ECO:0000313" key="10">
    <source>
        <dbReference type="EMBL" id="EGW20772.1"/>
    </source>
</evidence>
<comment type="pathway">
    <text evidence="1">Lipid metabolism; fatty acid beta-oxidation.</text>
</comment>
<dbReference type="GO" id="GO:0006635">
    <property type="term" value="P:fatty acid beta-oxidation"/>
    <property type="evidence" value="ECO:0007669"/>
    <property type="project" value="UniProtKB-UniPathway"/>
</dbReference>
<keyword evidence="5" id="KW-0520">NAD</keyword>
<dbReference type="STRING" id="697282.Mettu_3921"/>
<dbReference type="eggNOG" id="COG1250">
    <property type="taxonomic scope" value="Bacteria"/>
</dbReference>
<evidence type="ECO:0000256" key="6">
    <source>
        <dbReference type="ARBA" id="ARBA00023098"/>
    </source>
</evidence>
<dbReference type="InterPro" id="IPR008927">
    <property type="entry name" value="6-PGluconate_DH-like_C_sf"/>
</dbReference>
<evidence type="ECO:0000256" key="2">
    <source>
        <dbReference type="ARBA" id="ARBA00022832"/>
    </source>
</evidence>